<evidence type="ECO:0000313" key="3">
    <source>
        <dbReference type="EMBL" id="KAF9531675.1"/>
    </source>
</evidence>
<name>A0A9P6EM59_9AGAR</name>
<feature type="domain" description="CxC2-like cysteine cluster KDZ transposase-associated" evidence="2">
    <location>
        <begin position="249"/>
        <end position="330"/>
    </location>
</feature>
<keyword evidence="4" id="KW-1185">Reference proteome</keyword>
<dbReference type="PANTHER" id="PTHR33096:SF1">
    <property type="entry name" value="CXC1-LIKE CYSTEINE CLUSTER ASSOCIATED WITH KDZ TRANSPOSASES DOMAIN-CONTAINING PROTEIN"/>
    <property type="match status" value="1"/>
</dbReference>
<dbReference type="AlphaFoldDB" id="A0A9P6EM59"/>
<comment type="caution">
    <text evidence="3">The sequence shown here is derived from an EMBL/GenBank/DDBJ whole genome shotgun (WGS) entry which is preliminary data.</text>
</comment>
<protein>
    <recommendedName>
        <fullName evidence="2">CxC2-like cysteine cluster KDZ transposase-associated domain-containing protein</fullName>
    </recommendedName>
</protein>
<reference evidence="3" key="1">
    <citation type="submission" date="2020-11" db="EMBL/GenBank/DDBJ databases">
        <authorList>
            <consortium name="DOE Joint Genome Institute"/>
            <person name="Ahrendt S."/>
            <person name="Riley R."/>
            <person name="Andreopoulos W."/>
            <person name="Labutti K."/>
            <person name="Pangilinan J."/>
            <person name="Ruiz-Duenas F.J."/>
            <person name="Barrasa J.M."/>
            <person name="Sanchez-Garcia M."/>
            <person name="Camarero S."/>
            <person name="Miyauchi S."/>
            <person name="Serrano A."/>
            <person name="Linde D."/>
            <person name="Babiker R."/>
            <person name="Drula E."/>
            <person name="Ayuso-Fernandez I."/>
            <person name="Pacheco R."/>
            <person name="Padilla G."/>
            <person name="Ferreira P."/>
            <person name="Barriuso J."/>
            <person name="Kellner H."/>
            <person name="Castanera R."/>
            <person name="Alfaro M."/>
            <person name="Ramirez L."/>
            <person name="Pisabarro A.G."/>
            <person name="Kuo A."/>
            <person name="Tritt A."/>
            <person name="Lipzen A."/>
            <person name="He G."/>
            <person name="Yan M."/>
            <person name="Ng V."/>
            <person name="Cullen D."/>
            <person name="Martin F."/>
            <person name="Rosso M.-N."/>
            <person name="Henrissat B."/>
            <person name="Hibbett D."/>
            <person name="Martinez A.T."/>
            <person name="Grigoriev I.V."/>
        </authorList>
    </citation>
    <scope>NUCLEOTIDE SEQUENCE</scope>
    <source>
        <strain evidence="3">CBS 506.95</strain>
    </source>
</reference>
<dbReference type="Pfam" id="PF18758">
    <property type="entry name" value="KDZ"/>
    <property type="match status" value="1"/>
</dbReference>
<evidence type="ECO:0000259" key="2">
    <source>
        <dbReference type="Pfam" id="PF18803"/>
    </source>
</evidence>
<dbReference type="Proteomes" id="UP000807306">
    <property type="component" value="Unassembled WGS sequence"/>
</dbReference>
<accession>A0A9P6EM59</accession>
<dbReference type="InterPro" id="IPR041457">
    <property type="entry name" value="CxC2_KDZ-assoc"/>
</dbReference>
<dbReference type="PANTHER" id="PTHR33096">
    <property type="entry name" value="CXC2 DOMAIN-CONTAINING PROTEIN"/>
    <property type="match status" value="1"/>
</dbReference>
<evidence type="ECO:0000256" key="1">
    <source>
        <dbReference type="SAM" id="MobiDB-lite"/>
    </source>
</evidence>
<feature type="region of interest" description="Disordered" evidence="1">
    <location>
        <begin position="16"/>
        <end position="42"/>
    </location>
</feature>
<dbReference type="EMBL" id="MU157834">
    <property type="protein sequence ID" value="KAF9531675.1"/>
    <property type="molecule type" value="Genomic_DNA"/>
</dbReference>
<evidence type="ECO:0000313" key="4">
    <source>
        <dbReference type="Proteomes" id="UP000807306"/>
    </source>
</evidence>
<dbReference type="CDD" id="cd19757">
    <property type="entry name" value="Bbox1"/>
    <property type="match status" value="1"/>
</dbReference>
<dbReference type="InterPro" id="IPR040521">
    <property type="entry name" value="KDZ"/>
</dbReference>
<organism evidence="3 4">
    <name type="scientific">Crepidotus variabilis</name>
    <dbReference type="NCBI Taxonomy" id="179855"/>
    <lineage>
        <taxon>Eukaryota</taxon>
        <taxon>Fungi</taxon>
        <taxon>Dikarya</taxon>
        <taxon>Basidiomycota</taxon>
        <taxon>Agaricomycotina</taxon>
        <taxon>Agaricomycetes</taxon>
        <taxon>Agaricomycetidae</taxon>
        <taxon>Agaricales</taxon>
        <taxon>Agaricineae</taxon>
        <taxon>Crepidotaceae</taxon>
        <taxon>Crepidotus</taxon>
    </lineage>
</organism>
<proteinExistence type="predicted"/>
<dbReference type="Pfam" id="PF18803">
    <property type="entry name" value="CxC2"/>
    <property type="match status" value="1"/>
</dbReference>
<gene>
    <name evidence="3" type="ORF">CPB83DRAFT_891565</name>
</gene>
<dbReference type="OrthoDB" id="3214502at2759"/>
<feature type="region of interest" description="Disordered" evidence="1">
    <location>
        <begin position="217"/>
        <end position="242"/>
    </location>
</feature>
<sequence>MGSRTAGQVSVRWIRPAPGRMHAGDVNGRRRFRSPRPENEGFSRDDVISALWDDSDAPAQKSKSQNDYLQDWIERRDVYMACSMANHALPANGANCEECGECGAIWRCDQCPMRQILCANCIRRQHLFDPLHMIRYWNGAYFQMGALWQVGATLALGHRWKQCKGKAGQRQREDVLRADLGRDVGSTQWESVESELNEQGDEWVDADDVEDVEVDGDLEPEDEDEGLRPTGSQRKCDGLPFPTASEADGRRFVRVVDINGLHFLPLSLCQCEEVEKDEDILFVEQRLWPMSFKRVKTAFTFEVLEDFLLHQQECNTTGYQYARKIQRATSHMWYTQVPHLHRELRRAARGYRNLQLRWWSGFTDGQVDPKEGALAVFCASCPQPGINLPDNWREDVNKDVFIRSYVTDGNFKADHVKQKRPEDDVFLAEGQLYLTSPSLFKPFLPLAEEYGRKYKQKATCHRYNATSQANAGDASLDVTGVVAHACARHGCFAPSSVVDLQKGERQANVDYSLCQAIKHSNLGDITSVLLIYDIMCQYHINLRHRVTETQLDLPTSLDILPGIGLFHVHGHKEDCLFRYGTTYIPGAGRLAGKILEPIWSQLNSVFISTRTSTLAHRMEVLDDRMRDSNVKKMLGAAPTRRALELELASNELTVGLPQATSWLTRGFELITMQEHLKQELRRMGPEPSRTQQAEILTQRHRLVDKFRQFDELATQHFSMDLQDAAATVSRLDIENRREVENRRVIFPSELPQCADHPIANILLQKELTLREGLLNDCLHDVRMHLSKLAWQFKFNVRKAKAGKRVTRAYNGVNKISRDVTLVRLVYTRSRKVLVRFRGESPLYQPLLESECQTSTTIVDPNTPGQSRDRLAWFWLTANQPYGIPDGPDATDEVTHISEYYRLNWLRGRAQLHRWKEEVLLTRYEMEWTVRFFMYTANLWASQRDQQLPSAPSHIAYAEEQLAIFNQLGKIAEHRFSVVNSHYVPIWQPVGHKSPTHSVTPVI</sequence>